<keyword evidence="2" id="KW-0472">Membrane</keyword>
<dbReference type="InterPro" id="IPR014752">
    <property type="entry name" value="Arrestin-like_C"/>
</dbReference>
<evidence type="ECO:0000313" key="3">
    <source>
        <dbReference type="EMBL" id="GCC43264.1"/>
    </source>
</evidence>
<dbReference type="AlphaFoldDB" id="A0A401TKW8"/>
<reference evidence="3 4" key="1">
    <citation type="journal article" date="2018" name="Nat. Ecol. Evol.">
        <title>Shark genomes provide insights into elasmobranch evolution and the origin of vertebrates.</title>
        <authorList>
            <person name="Hara Y"/>
            <person name="Yamaguchi K"/>
            <person name="Onimaru K"/>
            <person name="Kadota M"/>
            <person name="Koyanagi M"/>
            <person name="Keeley SD"/>
            <person name="Tatsumi K"/>
            <person name="Tanaka K"/>
            <person name="Motone F"/>
            <person name="Kageyama Y"/>
            <person name="Nozu R"/>
            <person name="Adachi N"/>
            <person name="Nishimura O"/>
            <person name="Nakagawa R"/>
            <person name="Tanegashima C"/>
            <person name="Kiyatake I"/>
            <person name="Matsumoto R"/>
            <person name="Murakumo K"/>
            <person name="Nishida K"/>
            <person name="Terakita A"/>
            <person name="Kuratani S"/>
            <person name="Sato K"/>
            <person name="Hyodo S Kuraku.S."/>
        </authorList>
    </citation>
    <scope>NUCLEOTIDE SEQUENCE [LARGE SCALE GENOMIC DNA]</scope>
</reference>
<dbReference type="Proteomes" id="UP000287033">
    <property type="component" value="Unassembled WGS sequence"/>
</dbReference>
<sequence>MLRLEGERFRSSVSRSRPDGPKGLLPKCDRFVILVLLVVLCILTFFNRAALSLFLPTVRQYADICLFSTAQYKCPVAQVEAE</sequence>
<evidence type="ECO:0000256" key="1">
    <source>
        <dbReference type="SAM" id="MobiDB-lite"/>
    </source>
</evidence>
<name>A0A401TKW8_CHIPU</name>
<keyword evidence="4" id="KW-1185">Reference proteome</keyword>
<feature type="compositionally biased region" description="Basic and acidic residues" evidence="1">
    <location>
        <begin position="1"/>
        <end position="20"/>
    </location>
</feature>
<evidence type="ECO:0000313" key="4">
    <source>
        <dbReference type="Proteomes" id="UP000287033"/>
    </source>
</evidence>
<organism evidence="3 4">
    <name type="scientific">Chiloscyllium punctatum</name>
    <name type="common">Brownbanded bambooshark</name>
    <name type="synonym">Hemiscyllium punctatum</name>
    <dbReference type="NCBI Taxonomy" id="137246"/>
    <lineage>
        <taxon>Eukaryota</taxon>
        <taxon>Metazoa</taxon>
        <taxon>Chordata</taxon>
        <taxon>Craniata</taxon>
        <taxon>Vertebrata</taxon>
        <taxon>Chondrichthyes</taxon>
        <taxon>Elasmobranchii</taxon>
        <taxon>Galeomorphii</taxon>
        <taxon>Galeoidea</taxon>
        <taxon>Orectolobiformes</taxon>
        <taxon>Hemiscylliidae</taxon>
        <taxon>Chiloscyllium</taxon>
    </lineage>
</organism>
<dbReference type="STRING" id="137246.A0A401TKW8"/>
<comment type="caution">
    <text evidence="3">The sequence shown here is derived from an EMBL/GenBank/DDBJ whole genome shotgun (WGS) entry which is preliminary data.</text>
</comment>
<keyword evidence="2" id="KW-1133">Transmembrane helix</keyword>
<keyword evidence="2" id="KW-0812">Transmembrane</keyword>
<proteinExistence type="predicted"/>
<accession>A0A401TKW8</accession>
<gene>
    <name evidence="3" type="ORF">chiPu_0027612</name>
</gene>
<evidence type="ECO:0000256" key="2">
    <source>
        <dbReference type="SAM" id="Phobius"/>
    </source>
</evidence>
<protein>
    <submittedName>
        <fullName evidence="3">Uncharacterized protein</fullName>
    </submittedName>
</protein>
<dbReference type="Gene3D" id="2.60.40.640">
    <property type="match status" value="1"/>
</dbReference>
<feature type="transmembrane region" description="Helical" evidence="2">
    <location>
        <begin position="31"/>
        <end position="51"/>
    </location>
</feature>
<dbReference type="EMBL" id="BEZZ01108783">
    <property type="protein sequence ID" value="GCC43264.1"/>
    <property type="molecule type" value="Genomic_DNA"/>
</dbReference>
<feature type="region of interest" description="Disordered" evidence="1">
    <location>
        <begin position="1"/>
        <end position="25"/>
    </location>
</feature>